<proteinExistence type="predicted"/>
<evidence type="ECO:0000313" key="1">
    <source>
        <dbReference type="EMBL" id="BAU87236.1"/>
    </source>
</evidence>
<name>A0A160P7L3_STRLU</name>
<keyword evidence="2" id="KW-1185">Reference proteome</keyword>
<dbReference type="KEGG" id="slau:SLA_6368"/>
<reference evidence="1 2" key="1">
    <citation type="journal article" date="2016" name="Genome Announc.">
        <title>Complete Genome Sequence of Thiostrepton-Producing Streptomyces laurentii ATCC 31255.</title>
        <authorList>
            <person name="Doi K."/>
            <person name="Fujino Y."/>
            <person name="Nagayoshi Y."/>
            <person name="Ohshima T."/>
            <person name="Ogata S."/>
        </authorList>
    </citation>
    <scope>NUCLEOTIDE SEQUENCE [LARGE SCALE GENOMIC DNA]</scope>
    <source>
        <strain evidence="1 2">ATCC 31255</strain>
    </source>
</reference>
<sequence>MSRKGARLDLRAGPRKYRLRHCTCEQLGEWMSFDLGGTATERTVAANAGTGPNRLDLCGADDVVRSVSY</sequence>
<accession>A0A160P7L3</accession>
<dbReference type="AlphaFoldDB" id="A0A160P7L3"/>
<dbReference type="Proteomes" id="UP000217676">
    <property type="component" value="Chromosome"/>
</dbReference>
<dbReference type="EMBL" id="AP017424">
    <property type="protein sequence ID" value="BAU87236.1"/>
    <property type="molecule type" value="Genomic_DNA"/>
</dbReference>
<gene>
    <name evidence="1" type="ORF">SLA_6368</name>
</gene>
<organism evidence="1 2">
    <name type="scientific">Streptomyces laurentii</name>
    <dbReference type="NCBI Taxonomy" id="39478"/>
    <lineage>
        <taxon>Bacteria</taxon>
        <taxon>Bacillati</taxon>
        <taxon>Actinomycetota</taxon>
        <taxon>Actinomycetes</taxon>
        <taxon>Kitasatosporales</taxon>
        <taxon>Streptomycetaceae</taxon>
        <taxon>Streptomyces</taxon>
    </lineage>
</organism>
<protein>
    <submittedName>
        <fullName evidence="1">Hydrogenase maturation peptidase hycI</fullName>
    </submittedName>
</protein>
<evidence type="ECO:0000313" key="2">
    <source>
        <dbReference type="Proteomes" id="UP000217676"/>
    </source>
</evidence>